<dbReference type="Pfam" id="PF00368">
    <property type="entry name" value="HMG-CoA_red"/>
    <property type="match status" value="1"/>
</dbReference>
<dbReference type="FunFam" id="3.30.70.420:FF:000001">
    <property type="entry name" value="3-hydroxy-3-methylglutaryl coenzyme A reductase"/>
    <property type="match status" value="1"/>
</dbReference>
<dbReference type="BioCyc" id="PSP1104324:GJSN-408-MONOMER"/>
<dbReference type="InterPro" id="IPR023074">
    <property type="entry name" value="HMG_CoA_Rdtase_cat_sf"/>
</dbReference>
<evidence type="ECO:0000313" key="7">
    <source>
        <dbReference type="Proteomes" id="UP000005867"/>
    </source>
</evidence>
<dbReference type="PROSITE" id="PS50065">
    <property type="entry name" value="HMG_COA_REDUCTASE_4"/>
    <property type="match status" value="1"/>
</dbReference>
<dbReference type="Gene3D" id="1.10.3270.10">
    <property type="entry name" value="HMGR, N-terminal domain"/>
    <property type="match status" value="1"/>
</dbReference>
<dbReference type="AlphaFoldDB" id="G7VGG2"/>
<comment type="similarity">
    <text evidence="1 5">Belongs to the HMG-CoA reductase family.</text>
</comment>
<dbReference type="KEGG" id="pyr:P186_0419"/>
<proteinExistence type="inferred from homology"/>
<evidence type="ECO:0000256" key="1">
    <source>
        <dbReference type="ARBA" id="ARBA00007661"/>
    </source>
</evidence>
<dbReference type="STRING" id="1104324.P186_0419"/>
<dbReference type="EMBL" id="CP003098">
    <property type="protein sequence ID" value="AET31873.1"/>
    <property type="molecule type" value="Genomic_DNA"/>
</dbReference>
<reference evidence="6 7" key="1">
    <citation type="journal article" date="2012" name="J. Bacteriol.">
        <title>Complete genome sequence of strain 1860, a crenarchaeon of the genus pyrobaculum able to grow with various electron acceptors.</title>
        <authorList>
            <person name="Mardanov A.V."/>
            <person name="Gumerov V.M."/>
            <person name="Slobodkina G.B."/>
            <person name="Beletsky A.V."/>
            <person name="Bonch-Osmolovskaya E.A."/>
            <person name="Ravin N.V."/>
            <person name="Skryabin K.G."/>
        </authorList>
    </citation>
    <scope>NUCLEOTIDE SEQUENCE [LARGE SCALE GENOMIC DNA]</scope>
    <source>
        <strain evidence="6 7">1860</strain>
    </source>
</reference>
<dbReference type="OrthoDB" id="10981at2157"/>
<dbReference type="EC" id="1.1.1.34" evidence="5"/>
<dbReference type="InterPro" id="IPR004554">
    <property type="entry name" value="HMG_CoA_Rdtase_eu_arc"/>
</dbReference>
<dbReference type="SUPFAM" id="SSF56542">
    <property type="entry name" value="Substrate-binding domain of HMG-CoA reductase"/>
    <property type="match status" value="1"/>
</dbReference>
<dbReference type="eggNOG" id="arCOG04260">
    <property type="taxonomic scope" value="Archaea"/>
</dbReference>
<protein>
    <recommendedName>
        <fullName evidence="5">3-hydroxy-3-methylglutaryl coenzyme A reductase</fullName>
        <shortName evidence="5">HMG-CoA reductase</shortName>
        <ecNumber evidence="5">1.1.1.34</ecNumber>
    </recommendedName>
</protein>
<dbReference type="HOGENOM" id="CLU_001734_2_2_2"/>
<dbReference type="InterPro" id="IPR023282">
    <property type="entry name" value="HMG_CoA_Rdtase_N"/>
</dbReference>
<keyword evidence="3 5" id="KW-0560">Oxidoreductase</keyword>
<gene>
    <name evidence="6" type="ORF">P186_0419</name>
</gene>
<sequence>MFLMEVKLHEFEKVYGDANKAAEARRQYLEKATGARLENIGKTVIDLNTVVGRNIENVIGAVQIPVGVAGPLLVRGDYADGYFYVPLATTEGALVASVNRGAKLVTESGGARVKVLRDGMARAPLFRLPSLTDAVEFVDWVTQHFEELKKVAESTTRFGKLREVQPFVVGNYVWLRLVFSTGDAMGMNMVTIASDAVARYIHENFPKARLVALSGNMCVDKKANAVNFILGRGKTVVAEALVKRELLEKMGTSPEDVHNVNVRKNLVGSALAHSYGFNAHFANIVAAIFIATGQDAAQVVESSMGITSTEAREEGLYIAVYLPSLEVGTVGGGTGLPTQREALELLGVAGPGDPPGRNALKFAEIVAATVLAGELNLLVALARNELASAHQRLGRGAR</sequence>
<evidence type="ECO:0000256" key="5">
    <source>
        <dbReference type="RuleBase" id="RU361219"/>
    </source>
</evidence>
<dbReference type="NCBIfam" id="TIGR00533">
    <property type="entry name" value="HMG_CoA_R_NADP"/>
    <property type="match status" value="1"/>
</dbReference>
<dbReference type="CDD" id="cd00643">
    <property type="entry name" value="HMG-CoA_reductase_classI"/>
    <property type="match status" value="1"/>
</dbReference>
<dbReference type="Proteomes" id="UP000005867">
    <property type="component" value="Chromosome"/>
</dbReference>
<name>G7VGG2_9CREN</name>
<dbReference type="SUPFAM" id="SSF55035">
    <property type="entry name" value="NAD-binding domain of HMG-CoA reductase"/>
    <property type="match status" value="1"/>
</dbReference>
<dbReference type="InterPro" id="IPR009029">
    <property type="entry name" value="HMG_CoA_Rdtase_sub-bd_dom_sf"/>
</dbReference>
<dbReference type="Gene3D" id="3.90.770.10">
    <property type="entry name" value="3-hydroxy-3-methylglutaryl-coenzyme A Reductase, Chain A, domain 2"/>
    <property type="match status" value="1"/>
</dbReference>
<dbReference type="GO" id="GO:0015936">
    <property type="term" value="P:coenzyme A metabolic process"/>
    <property type="evidence" value="ECO:0007669"/>
    <property type="project" value="InterPro"/>
</dbReference>
<dbReference type="GO" id="GO:0004420">
    <property type="term" value="F:hydroxymethylglutaryl-CoA reductase (NADPH) activity"/>
    <property type="evidence" value="ECO:0007669"/>
    <property type="project" value="UniProtKB-EC"/>
</dbReference>
<dbReference type="InterPro" id="IPR002202">
    <property type="entry name" value="HMG_CoA_Rdtase"/>
</dbReference>
<evidence type="ECO:0000256" key="3">
    <source>
        <dbReference type="ARBA" id="ARBA00023002"/>
    </source>
</evidence>
<dbReference type="RefSeq" id="WP_014287701.1">
    <property type="nucleotide sequence ID" value="NC_016645.1"/>
</dbReference>
<evidence type="ECO:0000256" key="2">
    <source>
        <dbReference type="ARBA" id="ARBA00022857"/>
    </source>
</evidence>
<evidence type="ECO:0000313" key="6">
    <source>
        <dbReference type="EMBL" id="AET31873.1"/>
    </source>
</evidence>
<dbReference type="PROSITE" id="PS00066">
    <property type="entry name" value="HMG_COA_REDUCTASE_1"/>
    <property type="match status" value="1"/>
</dbReference>
<dbReference type="PANTHER" id="PTHR10572:SF24">
    <property type="entry name" value="3-HYDROXY-3-METHYLGLUTARYL-COENZYME A REDUCTASE"/>
    <property type="match status" value="1"/>
</dbReference>
<dbReference type="PROSITE" id="PS00318">
    <property type="entry name" value="HMG_COA_REDUCTASE_2"/>
    <property type="match status" value="1"/>
</dbReference>
<evidence type="ECO:0000256" key="4">
    <source>
        <dbReference type="ARBA" id="ARBA00049903"/>
    </source>
</evidence>
<dbReference type="InterPro" id="IPR009023">
    <property type="entry name" value="HMG_CoA_Rdtase_NAD(P)-bd_sf"/>
</dbReference>
<dbReference type="Gene3D" id="3.30.70.420">
    <property type="entry name" value="Hydroxymethylglutaryl-CoA reductase, class I/II, NAD/NADP-binding domain"/>
    <property type="match status" value="1"/>
</dbReference>
<comment type="pathway">
    <text evidence="5">Metabolic intermediate biosynthesis; (R)-mevalonate biosynthesis; (R)-mevalonate from acetyl-CoA: step 3/3.</text>
</comment>
<accession>G7VGG2</accession>
<keyword evidence="2 5" id="KW-0521">NADP</keyword>
<dbReference type="GO" id="GO:0016126">
    <property type="term" value="P:sterol biosynthetic process"/>
    <property type="evidence" value="ECO:0007669"/>
    <property type="project" value="TreeGrafter"/>
</dbReference>
<comment type="catalytic activity">
    <reaction evidence="4 5">
        <text>(R)-mevalonate + 2 NADP(+) + CoA = (3S)-3-hydroxy-3-methylglutaryl-CoA + 2 NADPH + 2 H(+)</text>
        <dbReference type="Rhea" id="RHEA:15989"/>
        <dbReference type="ChEBI" id="CHEBI:15378"/>
        <dbReference type="ChEBI" id="CHEBI:36464"/>
        <dbReference type="ChEBI" id="CHEBI:43074"/>
        <dbReference type="ChEBI" id="CHEBI:57287"/>
        <dbReference type="ChEBI" id="CHEBI:57783"/>
        <dbReference type="ChEBI" id="CHEBI:58349"/>
        <dbReference type="EC" id="1.1.1.34"/>
    </reaction>
</comment>
<dbReference type="UniPathway" id="UPA00058">
    <property type="reaction ID" value="UER00103"/>
</dbReference>
<dbReference type="GeneID" id="11594684"/>
<dbReference type="PANTHER" id="PTHR10572">
    <property type="entry name" value="3-HYDROXY-3-METHYLGLUTARYL-COENZYME A REDUCTASE"/>
    <property type="match status" value="1"/>
</dbReference>
<dbReference type="GO" id="GO:0008299">
    <property type="term" value="P:isoprenoid biosynthetic process"/>
    <property type="evidence" value="ECO:0007669"/>
    <property type="project" value="InterPro"/>
</dbReference>
<keyword evidence="7" id="KW-1185">Reference proteome</keyword>
<dbReference type="InterPro" id="IPR023076">
    <property type="entry name" value="HMG_CoA_Rdtase_CS"/>
</dbReference>
<organism evidence="6 7">
    <name type="scientific">Pyrobaculum ferrireducens</name>
    <dbReference type="NCBI Taxonomy" id="1104324"/>
    <lineage>
        <taxon>Archaea</taxon>
        <taxon>Thermoproteota</taxon>
        <taxon>Thermoprotei</taxon>
        <taxon>Thermoproteales</taxon>
        <taxon>Thermoproteaceae</taxon>
        <taxon>Pyrobaculum</taxon>
    </lineage>
</organism>
<dbReference type="PRINTS" id="PR00071">
    <property type="entry name" value="HMGCOARDTASE"/>
</dbReference>